<dbReference type="InterPro" id="IPR036388">
    <property type="entry name" value="WH-like_DNA-bd_sf"/>
</dbReference>
<evidence type="ECO:0000256" key="4">
    <source>
        <dbReference type="SAM" id="MobiDB-lite"/>
    </source>
</evidence>
<dbReference type="AlphaFoldDB" id="A0A657LVW3"/>
<gene>
    <name evidence="6" type="ORF">AX760_12395</name>
</gene>
<dbReference type="InterPro" id="IPR008920">
    <property type="entry name" value="TF_FadR/GntR_C"/>
</dbReference>
<dbReference type="Pfam" id="PF00392">
    <property type="entry name" value="GntR"/>
    <property type="match status" value="1"/>
</dbReference>
<evidence type="ECO:0000313" key="7">
    <source>
        <dbReference type="Proteomes" id="UP000182661"/>
    </source>
</evidence>
<dbReference type="Pfam" id="PF07729">
    <property type="entry name" value="FCD"/>
    <property type="match status" value="1"/>
</dbReference>
<dbReference type="SMART" id="SM00345">
    <property type="entry name" value="HTH_GNTR"/>
    <property type="match status" value="1"/>
</dbReference>
<dbReference type="GO" id="GO:0003700">
    <property type="term" value="F:DNA-binding transcription factor activity"/>
    <property type="evidence" value="ECO:0007669"/>
    <property type="project" value="InterPro"/>
</dbReference>
<dbReference type="InterPro" id="IPR011711">
    <property type="entry name" value="GntR_C"/>
</dbReference>
<protein>
    <submittedName>
        <fullName evidence="6">GntR family transcriptional regulator</fullName>
    </submittedName>
</protein>
<evidence type="ECO:0000256" key="1">
    <source>
        <dbReference type="ARBA" id="ARBA00023015"/>
    </source>
</evidence>
<dbReference type="SUPFAM" id="SSF46785">
    <property type="entry name" value="Winged helix' DNA-binding domain"/>
    <property type="match status" value="1"/>
</dbReference>
<evidence type="ECO:0000256" key="3">
    <source>
        <dbReference type="ARBA" id="ARBA00023163"/>
    </source>
</evidence>
<dbReference type="InterPro" id="IPR000524">
    <property type="entry name" value="Tscrpt_reg_HTH_GntR"/>
</dbReference>
<keyword evidence="1" id="KW-0805">Transcription regulation</keyword>
<dbReference type="GO" id="GO:0003677">
    <property type="term" value="F:DNA binding"/>
    <property type="evidence" value="ECO:0007669"/>
    <property type="project" value="UniProtKB-KW"/>
</dbReference>
<evidence type="ECO:0000256" key="2">
    <source>
        <dbReference type="ARBA" id="ARBA00023125"/>
    </source>
</evidence>
<organism evidence="6 7">
    <name type="scientific">Pararhizobium antarcticum</name>
    <dbReference type="NCBI Taxonomy" id="1798805"/>
    <lineage>
        <taxon>Bacteria</taxon>
        <taxon>Pseudomonadati</taxon>
        <taxon>Pseudomonadota</taxon>
        <taxon>Alphaproteobacteria</taxon>
        <taxon>Hyphomicrobiales</taxon>
        <taxon>Rhizobiaceae</taxon>
        <taxon>Rhizobium/Agrobacterium group</taxon>
        <taxon>Pararhizobium</taxon>
    </lineage>
</organism>
<comment type="caution">
    <text evidence="6">The sequence shown here is derived from an EMBL/GenBank/DDBJ whole genome shotgun (WGS) entry which is preliminary data.</text>
</comment>
<keyword evidence="7" id="KW-1185">Reference proteome</keyword>
<dbReference type="PANTHER" id="PTHR43537:SF5">
    <property type="entry name" value="UXU OPERON TRANSCRIPTIONAL REGULATOR"/>
    <property type="match status" value="1"/>
</dbReference>
<dbReference type="EMBL" id="LSRP01000068">
    <property type="protein sequence ID" value="OJF99613.1"/>
    <property type="molecule type" value="Genomic_DNA"/>
</dbReference>
<evidence type="ECO:0000259" key="5">
    <source>
        <dbReference type="PROSITE" id="PS50949"/>
    </source>
</evidence>
<dbReference type="Gene3D" id="1.10.10.10">
    <property type="entry name" value="Winged helix-like DNA-binding domain superfamily/Winged helix DNA-binding domain"/>
    <property type="match status" value="1"/>
</dbReference>
<dbReference type="RefSeq" id="WP_071832094.1">
    <property type="nucleotide sequence ID" value="NZ_LSRP01000068.1"/>
</dbReference>
<dbReference type="PROSITE" id="PS50949">
    <property type="entry name" value="HTH_GNTR"/>
    <property type="match status" value="1"/>
</dbReference>
<reference evidence="6 7" key="1">
    <citation type="submission" date="2016-02" db="EMBL/GenBank/DDBJ databases">
        <title>Genome sequencing of a beta-galactosidase producing bacteria Rhizobium sp. 59.</title>
        <authorList>
            <person name="Wang D."/>
            <person name="Kot W."/>
            <person name="Qin Y."/>
            <person name="Hansen L."/>
            <person name="Naqvi K."/>
            <person name="Rensing C."/>
        </authorList>
    </citation>
    <scope>NUCLEOTIDE SEQUENCE [LARGE SCALE GENOMIC DNA]</scope>
    <source>
        <strain evidence="6 7">59</strain>
    </source>
</reference>
<dbReference type="Proteomes" id="UP000182661">
    <property type="component" value="Unassembled WGS sequence"/>
</dbReference>
<dbReference type="OrthoDB" id="7768882at2"/>
<proteinExistence type="predicted"/>
<evidence type="ECO:0000313" key="6">
    <source>
        <dbReference type="EMBL" id="OJF99613.1"/>
    </source>
</evidence>
<sequence>MSEPVNANPGPRGRSATNSGDTSLRQVAYERIEDLLNWGGIKPGQVISQRELVEMAGVTLGSVREAIPRFEAEGLLQTIPQRGLMVPSLDVTFVREAYQLRRILELGALPDLLERLDRAVVSQWIDWHLAARARLDGTDQGSLESFLREFQLHDWDMHARMVETMGNSLISNVYRVTAIKIRMSAQARVRVTRENATRVIREHLAFLEPLLLGHAEDAARSLSHHIDQSLTLALGGVLKA</sequence>
<keyword evidence="2" id="KW-0238">DNA-binding</keyword>
<name>A0A657LVW3_9HYPH</name>
<keyword evidence="3" id="KW-0804">Transcription</keyword>
<accession>A0A657LVW3</accession>
<feature type="domain" description="HTH gntR-type" evidence="5">
    <location>
        <begin position="22"/>
        <end position="89"/>
    </location>
</feature>
<dbReference type="PANTHER" id="PTHR43537">
    <property type="entry name" value="TRANSCRIPTIONAL REGULATOR, GNTR FAMILY"/>
    <property type="match status" value="1"/>
</dbReference>
<dbReference type="InterPro" id="IPR036390">
    <property type="entry name" value="WH_DNA-bd_sf"/>
</dbReference>
<dbReference type="Gene3D" id="1.20.120.530">
    <property type="entry name" value="GntR ligand-binding domain-like"/>
    <property type="match status" value="1"/>
</dbReference>
<feature type="region of interest" description="Disordered" evidence="4">
    <location>
        <begin position="1"/>
        <end position="21"/>
    </location>
</feature>
<dbReference type="SUPFAM" id="SSF48008">
    <property type="entry name" value="GntR ligand-binding domain-like"/>
    <property type="match status" value="1"/>
</dbReference>